<sequence>MLAHHHGGDLAGRLITTYPGEGQQRVVGSTFDHPPGKLGLGREHHARADTGAGEPGGLVEPGRGQVQLSVDQHSLPARDGVGREHPDLTVGDLPRGAGVLPLHPGRAATLLLKPGVVDYQDPVSAAEPLGHLRPQRVPDLISIPAGMAEQPLHPIRCAVPGILGQQPAVLPLQTAQQPIQTRPRPQPGLAPDEERCQHLRKQLIQRIVPPRGDTLGYRGRHGHRLVIDLHTSMVTAVAASCPSLRQPPGLKCGWSTRDSPPQLPGWRRLTTPCGCAYPPPASS</sequence>
<organism evidence="2 3">
    <name type="scientific">Nonomuraea coxensis DSM 45129</name>
    <dbReference type="NCBI Taxonomy" id="1122611"/>
    <lineage>
        <taxon>Bacteria</taxon>
        <taxon>Bacillati</taxon>
        <taxon>Actinomycetota</taxon>
        <taxon>Actinomycetes</taxon>
        <taxon>Streptosporangiales</taxon>
        <taxon>Streptosporangiaceae</taxon>
        <taxon>Nonomuraea</taxon>
    </lineage>
</organism>
<name>A0ABX8U5H7_9ACTN</name>
<keyword evidence="3" id="KW-1185">Reference proteome</keyword>
<evidence type="ECO:0000313" key="3">
    <source>
        <dbReference type="Proteomes" id="UP000824681"/>
    </source>
</evidence>
<evidence type="ECO:0000256" key="1">
    <source>
        <dbReference type="SAM" id="MobiDB-lite"/>
    </source>
</evidence>
<reference evidence="2 3" key="1">
    <citation type="journal article" date="2021" name="ACS Chem. Biol.">
        <title>Genomic-Led Discovery of a Novel Glycopeptide Antibiotic by Nonomuraea coxensis DSM 45129.</title>
        <authorList>
            <person name="Yushchuk O."/>
            <person name="Vior N.M."/>
            <person name="Andreo-Vidal A."/>
            <person name="Berini F."/>
            <person name="Ruckert C."/>
            <person name="Busche T."/>
            <person name="Binda E."/>
            <person name="Kalinowski J."/>
            <person name="Truman A.W."/>
            <person name="Marinelli F."/>
        </authorList>
    </citation>
    <scope>NUCLEOTIDE SEQUENCE [LARGE SCALE GENOMIC DNA]</scope>
    <source>
        <strain evidence="2 3">DSM 45129</strain>
    </source>
</reference>
<proteinExistence type="predicted"/>
<accession>A0ABX8U5H7</accession>
<feature type="region of interest" description="Disordered" evidence="1">
    <location>
        <begin position="31"/>
        <end position="62"/>
    </location>
</feature>
<protein>
    <submittedName>
        <fullName evidence="2">Uncharacterized protein</fullName>
    </submittedName>
</protein>
<gene>
    <name evidence="2" type="ORF">Nocox_21520</name>
</gene>
<evidence type="ECO:0000313" key="2">
    <source>
        <dbReference type="EMBL" id="QYC41908.1"/>
    </source>
</evidence>
<dbReference type="EMBL" id="CP068985">
    <property type="protein sequence ID" value="QYC41908.1"/>
    <property type="molecule type" value="Genomic_DNA"/>
</dbReference>
<dbReference type="Proteomes" id="UP000824681">
    <property type="component" value="Chromosome"/>
</dbReference>